<keyword evidence="2" id="KW-1185">Reference proteome</keyword>
<dbReference type="InterPro" id="IPR001272">
    <property type="entry name" value="PEP_carboxykinase_ATP"/>
</dbReference>
<reference evidence="1 2" key="1">
    <citation type="submission" date="2024-09" db="EMBL/GenBank/DDBJ databases">
        <title>Genome sequencing and assembly of Phytophthora oleae, isolate VK10A, causative agent of rot of olive drupes.</title>
        <authorList>
            <person name="Conti Taguali S."/>
            <person name="Riolo M."/>
            <person name="La Spada F."/>
            <person name="Cacciola S.O."/>
            <person name="Dionisio G."/>
        </authorList>
    </citation>
    <scope>NUCLEOTIDE SEQUENCE [LARGE SCALE GENOMIC DNA]</scope>
    <source>
        <strain evidence="1 2">VK10A</strain>
    </source>
</reference>
<comment type="caution">
    <text evidence="1">The sequence shown here is derived from an EMBL/GenBank/DDBJ whole genome shotgun (WGS) entry which is preliminary data.</text>
</comment>
<proteinExistence type="predicted"/>
<dbReference type="EMBL" id="JBIMZQ010000040">
    <property type="protein sequence ID" value="KAL3660634.1"/>
    <property type="molecule type" value="Genomic_DNA"/>
</dbReference>
<evidence type="ECO:0000313" key="1">
    <source>
        <dbReference type="EMBL" id="KAL3660634.1"/>
    </source>
</evidence>
<sequence length="99" mass="11271">MAQHEITTATLGLDELSIDNRCKVFHKPHVRATRGPREAVQRGLVRGQHHVRRGVAGRSPKDKFILKQEPSQWSVWWGLINQATTPEEFRRAGTTGTLY</sequence>
<evidence type="ECO:0000313" key="2">
    <source>
        <dbReference type="Proteomes" id="UP001632037"/>
    </source>
</evidence>
<organism evidence="1 2">
    <name type="scientific">Phytophthora oleae</name>
    <dbReference type="NCBI Taxonomy" id="2107226"/>
    <lineage>
        <taxon>Eukaryota</taxon>
        <taxon>Sar</taxon>
        <taxon>Stramenopiles</taxon>
        <taxon>Oomycota</taxon>
        <taxon>Peronosporomycetes</taxon>
        <taxon>Peronosporales</taxon>
        <taxon>Peronosporaceae</taxon>
        <taxon>Phytophthora</taxon>
    </lineage>
</organism>
<dbReference type="InterPro" id="IPR008210">
    <property type="entry name" value="PEP_carboxykinase_N"/>
</dbReference>
<dbReference type="AlphaFoldDB" id="A0ABD3F6D7"/>
<dbReference type="Gene3D" id="3.40.449.10">
    <property type="entry name" value="Phosphoenolpyruvate Carboxykinase, domain 1"/>
    <property type="match status" value="1"/>
</dbReference>
<name>A0ABD3F6D7_9STRA</name>
<protein>
    <submittedName>
        <fullName evidence="1">Uncharacterized protein</fullName>
    </submittedName>
</protein>
<accession>A0ABD3F6D7</accession>
<dbReference type="Pfam" id="PF01293">
    <property type="entry name" value="PEPCK_ATP"/>
    <property type="match status" value="1"/>
</dbReference>
<dbReference type="Proteomes" id="UP001632037">
    <property type="component" value="Unassembled WGS sequence"/>
</dbReference>
<dbReference type="SUPFAM" id="SSF68923">
    <property type="entry name" value="PEP carboxykinase N-terminal domain"/>
    <property type="match status" value="1"/>
</dbReference>
<gene>
    <name evidence="1" type="ORF">V7S43_014389</name>
</gene>